<dbReference type="AlphaFoldDB" id="A0A1H3MZ65"/>
<dbReference type="STRING" id="1137993.SAMN05660209_03790"/>
<reference evidence="3" key="1">
    <citation type="submission" date="2016-10" db="EMBL/GenBank/DDBJ databases">
        <authorList>
            <person name="Varghese N."/>
            <person name="Submissions S."/>
        </authorList>
    </citation>
    <scope>NUCLEOTIDE SEQUENCE [LARGE SCALE GENOMIC DNA]</scope>
    <source>
        <strain evidence="3">DSM 45422</strain>
    </source>
</reference>
<dbReference type="EMBL" id="FNOT01000012">
    <property type="protein sequence ID" value="SDY81967.1"/>
    <property type="molecule type" value="Genomic_DNA"/>
</dbReference>
<evidence type="ECO:0000259" key="1">
    <source>
        <dbReference type="Pfam" id="PF13185"/>
    </source>
</evidence>
<protein>
    <recommendedName>
        <fullName evidence="1">GAF domain-containing protein</fullName>
    </recommendedName>
</protein>
<organism evidence="2 3">
    <name type="scientific">Geodermatophilus africanus</name>
    <dbReference type="NCBI Taxonomy" id="1137993"/>
    <lineage>
        <taxon>Bacteria</taxon>
        <taxon>Bacillati</taxon>
        <taxon>Actinomycetota</taxon>
        <taxon>Actinomycetes</taxon>
        <taxon>Geodermatophilales</taxon>
        <taxon>Geodermatophilaceae</taxon>
        <taxon>Geodermatophilus</taxon>
    </lineage>
</organism>
<proteinExistence type="predicted"/>
<accession>A0A1H3MZ65</accession>
<dbReference type="InterPro" id="IPR029016">
    <property type="entry name" value="GAF-like_dom_sf"/>
</dbReference>
<dbReference type="OrthoDB" id="7466251at2"/>
<dbReference type="Proteomes" id="UP000198921">
    <property type="component" value="Unassembled WGS sequence"/>
</dbReference>
<name>A0A1H3MZ65_9ACTN</name>
<evidence type="ECO:0000313" key="3">
    <source>
        <dbReference type="Proteomes" id="UP000198921"/>
    </source>
</evidence>
<keyword evidence="3" id="KW-1185">Reference proteome</keyword>
<gene>
    <name evidence="2" type="ORF">SAMN05660209_03790</name>
</gene>
<sequence>MLIAKLAWHRGQGGDVASRRVAEILRAAWAESPEGTGLPASLAAACVRSLSVSGVGMALMTDQGPAGIIAATDGAAMELEELQFTLGEGPCVDASHSGRPVLQPDLARTAPLRWPAFAGGALQAGVRALFAFPLQVGAIRVGVLDLYRDRVGPLSADELIEALSFADAATLVLLNVQAGYPVSMPVPVLDDRAEVHQATGVVSVQAGVGLAEALVLLRARAFADERPLGNLASDVLAGTVSFRKDDDTG</sequence>
<dbReference type="SUPFAM" id="SSF55781">
    <property type="entry name" value="GAF domain-like"/>
    <property type="match status" value="1"/>
</dbReference>
<dbReference type="InterPro" id="IPR003018">
    <property type="entry name" value="GAF"/>
</dbReference>
<evidence type="ECO:0000313" key="2">
    <source>
        <dbReference type="EMBL" id="SDY81967.1"/>
    </source>
</evidence>
<dbReference type="Pfam" id="PF13185">
    <property type="entry name" value="GAF_2"/>
    <property type="match status" value="1"/>
</dbReference>
<dbReference type="Gene3D" id="3.30.450.40">
    <property type="match status" value="1"/>
</dbReference>
<feature type="domain" description="GAF" evidence="1">
    <location>
        <begin position="45"/>
        <end position="172"/>
    </location>
</feature>